<organism evidence="1">
    <name type="scientific">marine sediment metagenome</name>
    <dbReference type="NCBI Taxonomy" id="412755"/>
    <lineage>
        <taxon>unclassified sequences</taxon>
        <taxon>metagenomes</taxon>
        <taxon>ecological metagenomes</taxon>
    </lineage>
</organism>
<dbReference type="AlphaFoldDB" id="X1JAX8"/>
<accession>X1JAX8</accession>
<gene>
    <name evidence="1" type="ORF">S03H2_57097</name>
</gene>
<proteinExistence type="predicted"/>
<dbReference type="EMBL" id="BARU01036576">
    <property type="protein sequence ID" value="GAH78670.1"/>
    <property type="molecule type" value="Genomic_DNA"/>
</dbReference>
<comment type="caution">
    <text evidence="1">The sequence shown here is derived from an EMBL/GenBank/DDBJ whole genome shotgun (WGS) entry which is preliminary data.</text>
</comment>
<name>X1JAX8_9ZZZZ</name>
<feature type="non-terminal residue" evidence="1">
    <location>
        <position position="75"/>
    </location>
</feature>
<protein>
    <submittedName>
        <fullName evidence="1">Uncharacterized protein</fullName>
    </submittedName>
</protein>
<evidence type="ECO:0000313" key="1">
    <source>
        <dbReference type="EMBL" id="GAH78670.1"/>
    </source>
</evidence>
<sequence>MGYEINATIEVQIQGTGVLTIFVNGGWYDRISTSKTFTWLKGSRIMIQAHGNFLKWEGPGGLISQDNPVYFDAES</sequence>
<reference evidence="1" key="1">
    <citation type="journal article" date="2014" name="Front. Microbiol.">
        <title>High frequency of phylogenetically diverse reductive dehalogenase-homologous genes in deep subseafloor sedimentary metagenomes.</title>
        <authorList>
            <person name="Kawai M."/>
            <person name="Futagami T."/>
            <person name="Toyoda A."/>
            <person name="Takaki Y."/>
            <person name="Nishi S."/>
            <person name="Hori S."/>
            <person name="Arai W."/>
            <person name="Tsubouchi T."/>
            <person name="Morono Y."/>
            <person name="Uchiyama I."/>
            <person name="Ito T."/>
            <person name="Fujiyama A."/>
            <person name="Inagaki F."/>
            <person name="Takami H."/>
        </authorList>
    </citation>
    <scope>NUCLEOTIDE SEQUENCE</scope>
    <source>
        <strain evidence="1">Expedition CK06-06</strain>
    </source>
</reference>